<keyword evidence="13" id="KW-1185">Reference proteome</keyword>
<evidence type="ECO:0000256" key="4">
    <source>
        <dbReference type="ARBA" id="ARBA00022490"/>
    </source>
</evidence>
<dbReference type="Proteomes" id="UP000327458">
    <property type="component" value="Unassembled WGS sequence"/>
</dbReference>
<dbReference type="AlphaFoldDB" id="A0A3S0NA14"/>
<comment type="function">
    <text evidence="5">Modulates RecA activity.</text>
</comment>
<evidence type="ECO:0000256" key="3">
    <source>
        <dbReference type="ARBA" id="ARBA00018111"/>
    </source>
</evidence>
<accession>A0A3S0NA14</accession>
<evidence type="ECO:0000313" key="11">
    <source>
        <dbReference type="Proteomes" id="UP000279908"/>
    </source>
</evidence>
<dbReference type="PANTHER" id="PTHR33602:SF1">
    <property type="entry name" value="REGULATORY PROTEIN RECX FAMILY PROTEIN"/>
    <property type="match status" value="1"/>
</dbReference>
<name>A0A3S0NA14_CHLPH</name>
<dbReference type="Pfam" id="PF21982">
    <property type="entry name" value="RecX_HTH1"/>
    <property type="match status" value="1"/>
</dbReference>
<comment type="similarity">
    <text evidence="2 5">Belongs to the RecX family.</text>
</comment>
<evidence type="ECO:0000313" key="8">
    <source>
        <dbReference type="EMBL" id="KAA6232120.1"/>
    </source>
</evidence>
<feature type="domain" description="RecX first three-helical" evidence="7">
    <location>
        <begin position="20"/>
        <end position="56"/>
    </location>
</feature>
<dbReference type="OMA" id="FASEWVR"/>
<dbReference type="Proteomes" id="UP000279908">
    <property type="component" value="Unassembled WGS sequence"/>
</dbReference>
<evidence type="ECO:0000313" key="13">
    <source>
        <dbReference type="Proteomes" id="UP000489351"/>
    </source>
</evidence>
<comment type="subcellular location">
    <subcellularLocation>
        <location evidence="1 5">Cytoplasm</location>
    </subcellularLocation>
</comment>
<evidence type="ECO:0000313" key="12">
    <source>
        <dbReference type="Proteomes" id="UP000327458"/>
    </source>
</evidence>
<dbReference type="InterPro" id="IPR003783">
    <property type="entry name" value="Regulatory_RecX"/>
</dbReference>
<dbReference type="PANTHER" id="PTHR33602">
    <property type="entry name" value="REGULATORY PROTEIN RECX FAMILY PROTEIN"/>
    <property type="match status" value="1"/>
</dbReference>
<reference evidence="8 12" key="2">
    <citation type="submission" date="2019-07" db="EMBL/GenBank/DDBJ databases">
        <title>Draft genome Sequence of Chlorobium phaeovibrioides sp. strain PhvTcv-s14, from the Phylum Chlorobi.</title>
        <authorList>
            <person name="Babenko V."/>
            <person name="Boldyreva D."/>
            <person name="Kanygina A."/>
            <person name="Selezneva O."/>
            <person name="Akopiyan T."/>
            <person name="Lunina O."/>
        </authorList>
    </citation>
    <scope>NUCLEOTIDE SEQUENCE [LARGE SCALE GENOMIC DNA]</scope>
    <source>
        <strain evidence="8 12">GrTcv12</strain>
    </source>
</reference>
<comment type="caution">
    <text evidence="10">The sequence shown here is derived from an EMBL/GenBank/DDBJ whole genome shotgun (WGS) entry which is preliminary data.</text>
</comment>
<evidence type="ECO:0000259" key="6">
    <source>
        <dbReference type="Pfam" id="PF02631"/>
    </source>
</evidence>
<sequence length="175" mass="19797">MKSEKTAVKQPPTPGETMMLALKLLGLRNHSIAELERKLLSKNCPENGTAEVLEKLKERGVLDDRAFSEEFIRGRLKRRPAGSMKLKAELRKKGVADDIIDEVIKSYDGMQGAVLAAEKKMTALLRFTPTVRKKKLEIFLRNRGFGWQEIQQATLRLGEEMTEEEPPPDDEADYG</sequence>
<evidence type="ECO:0000313" key="10">
    <source>
        <dbReference type="EMBL" id="RTY37134.1"/>
    </source>
</evidence>
<dbReference type="InterPro" id="IPR053924">
    <property type="entry name" value="RecX_HTH_2nd"/>
</dbReference>
<dbReference type="GO" id="GO:0005737">
    <property type="term" value="C:cytoplasm"/>
    <property type="evidence" value="ECO:0007669"/>
    <property type="project" value="UniProtKB-SubCell"/>
</dbReference>
<dbReference type="Proteomes" id="UP000489351">
    <property type="component" value="Unassembled WGS sequence"/>
</dbReference>
<proteinExistence type="inferred from homology"/>
<evidence type="ECO:0000313" key="9">
    <source>
        <dbReference type="EMBL" id="MWV54423.1"/>
    </source>
</evidence>
<protein>
    <recommendedName>
        <fullName evidence="3 5">Regulatory protein RecX</fullName>
    </recommendedName>
</protein>
<evidence type="ECO:0000259" key="7">
    <source>
        <dbReference type="Pfam" id="PF21982"/>
    </source>
</evidence>
<dbReference type="Pfam" id="PF02631">
    <property type="entry name" value="RecX_HTH2"/>
    <property type="match status" value="1"/>
</dbReference>
<dbReference type="NCBIfam" id="NF001063">
    <property type="entry name" value="PRK00117.5-3"/>
    <property type="match status" value="1"/>
</dbReference>
<dbReference type="GO" id="GO:0006282">
    <property type="term" value="P:regulation of DNA repair"/>
    <property type="evidence" value="ECO:0007669"/>
    <property type="project" value="UniProtKB-UniRule"/>
</dbReference>
<evidence type="ECO:0000256" key="2">
    <source>
        <dbReference type="ARBA" id="ARBA00009695"/>
    </source>
</evidence>
<reference evidence="10 11" key="1">
    <citation type="submission" date="2018-12" db="EMBL/GenBank/DDBJ databases">
        <authorList>
            <person name="Lunina O.N."/>
            <person name="Grouzdev D.S."/>
            <person name="Gorlenko V.M."/>
            <person name="Savvichev A.S."/>
        </authorList>
    </citation>
    <scope>NUCLEOTIDE SEQUENCE [LARGE SCALE GENOMIC DNA]</scope>
    <source>
        <strain evidence="10 11">BrKhr-17</strain>
    </source>
</reference>
<dbReference type="EMBL" id="RXYK01000010">
    <property type="protein sequence ID" value="RTY37134.1"/>
    <property type="molecule type" value="Genomic_DNA"/>
</dbReference>
<reference evidence="9 13" key="3">
    <citation type="submission" date="2019-11" db="EMBL/GenBank/DDBJ databases">
        <title>Green- and brown-colored morphotypes of Chlorobia in the stratified aquatic ecosystems of Kandalaksha Gulf (White Sea): A model for study of the accessory genome evolution.</title>
        <authorList>
            <person name="Grouzdev D.S."/>
        </authorList>
    </citation>
    <scope>NUCLEOTIDE SEQUENCE [LARGE SCALE GENOMIC DNA]</scope>
    <source>
        <strain evidence="9 13">ZM</strain>
    </source>
</reference>
<dbReference type="InterPro" id="IPR036388">
    <property type="entry name" value="WH-like_DNA-bd_sf"/>
</dbReference>
<organism evidence="10 11">
    <name type="scientific">Chlorobium phaeovibrioides</name>
    <dbReference type="NCBI Taxonomy" id="1094"/>
    <lineage>
        <taxon>Bacteria</taxon>
        <taxon>Pseudomonadati</taxon>
        <taxon>Chlorobiota</taxon>
        <taxon>Chlorobiia</taxon>
        <taxon>Chlorobiales</taxon>
        <taxon>Chlorobiaceae</taxon>
        <taxon>Chlorobium/Pelodictyon group</taxon>
        <taxon>Chlorobium</taxon>
    </lineage>
</organism>
<evidence type="ECO:0000256" key="5">
    <source>
        <dbReference type="HAMAP-Rule" id="MF_01114"/>
    </source>
</evidence>
<dbReference type="EMBL" id="VMRG01000001">
    <property type="protein sequence ID" value="KAA6232120.1"/>
    <property type="molecule type" value="Genomic_DNA"/>
</dbReference>
<gene>
    <name evidence="5 10" type="primary">recX</name>
    <name evidence="10" type="ORF">EKD02_07165</name>
    <name evidence="8" type="ORF">FP507_02660</name>
    <name evidence="9" type="ORF">GJ685_05010</name>
</gene>
<dbReference type="RefSeq" id="WP_011889711.1">
    <property type="nucleotide sequence ID" value="NZ_CP041698.1"/>
</dbReference>
<feature type="domain" description="RecX second three-helical" evidence="6">
    <location>
        <begin position="63"/>
        <end position="103"/>
    </location>
</feature>
<keyword evidence="4 5" id="KW-0963">Cytoplasm</keyword>
<dbReference type="Gene3D" id="1.10.10.10">
    <property type="entry name" value="Winged helix-like DNA-binding domain superfamily/Winged helix DNA-binding domain"/>
    <property type="match status" value="3"/>
</dbReference>
<dbReference type="InterPro" id="IPR053926">
    <property type="entry name" value="RecX_HTH_1st"/>
</dbReference>
<evidence type="ECO:0000256" key="1">
    <source>
        <dbReference type="ARBA" id="ARBA00004496"/>
    </source>
</evidence>
<dbReference type="HAMAP" id="MF_01114">
    <property type="entry name" value="RecX"/>
    <property type="match status" value="1"/>
</dbReference>
<dbReference type="EMBL" id="WUBZ01000012">
    <property type="protein sequence ID" value="MWV54423.1"/>
    <property type="molecule type" value="Genomic_DNA"/>
</dbReference>